<dbReference type="CDD" id="cd18809">
    <property type="entry name" value="SF1_C_RecD"/>
    <property type="match status" value="1"/>
</dbReference>
<organism evidence="3 4">
    <name type="scientific">Mucilaginibacter polytrichastri</name>
    <dbReference type="NCBI Taxonomy" id="1302689"/>
    <lineage>
        <taxon>Bacteria</taxon>
        <taxon>Pseudomonadati</taxon>
        <taxon>Bacteroidota</taxon>
        <taxon>Sphingobacteriia</taxon>
        <taxon>Sphingobacteriales</taxon>
        <taxon>Sphingobacteriaceae</taxon>
        <taxon>Mucilaginibacter</taxon>
    </lineage>
</organism>
<dbReference type="Gene3D" id="3.40.50.300">
    <property type="entry name" value="P-loop containing nucleotide triphosphate hydrolases"/>
    <property type="match status" value="2"/>
</dbReference>
<comment type="caution">
    <text evidence="3">The sequence shown here is derived from an EMBL/GenBank/DDBJ whole genome shotgun (WGS) entry which is preliminary data.</text>
</comment>
<reference evidence="3 4" key="1">
    <citation type="submission" date="2016-11" db="EMBL/GenBank/DDBJ databases">
        <title>Whole Genome Sequencing of Mucilaginibacter polytrichastri RG4-7(T) isolated from the moss sample.</title>
        <authorList>
            <person name="Li Y."/>
        </authorList>
    </citation>
    <scope>NUCLEOTIDE SEQUENCE [LARGE SCALE GENOMIC DNA]</scope>
    <source>
        <strain evidence="3 4">RG4-7</strain>
    </source>
</reference>
<evidence type="ECO:0000313" key="3">
    <source>
        <dbReference type="EMBL" id="OKS88185.1"/>
    </source>
</evidence>
<feature type="compositionally biased region" description="Basic and acidic residues" evidence="1">
    <location>
        <begin position="785"/>
        <end position="794"/>
    </location>
</feature>
<dbReference type="CDD" id="cd17933">
    <property type="entry name" value="DEXSc_RecD-like"/>
    <property type="match status" value="1"/>
</dbReference>
<dbReference type="Pfam" id="PF08751">
    <property type="entry name" value="TrwC"/>
    <property type="match status" value="1"/>
</dbReference>
<evidence type="ECO:0000256" key="1">
    <source>
        <dbReference type="SAM" id="MobiDB-lite"/>
    </source>
</evidence>
<dbReference type="PANTHER" id="PTHR43788">
    <property type="entry name" value="DNA2/NAM7 HELICASE FAMILY MEMBER"/>
    <property type="match status" value="1"/>
</dbReference>
<dbReference type="AlphaFoldDB" id="A0A1Q6A2E1"/>
<dbReference type="InterPro" id="IPR003593">
    <property type="entry name" value="AAA+_ATPase"/>
</dbReference>
<feature type="compositionally biased region" description="Polar residues" evidence="1">
    <location>
        <begin position="772"/>
        <end position="784"/>
    </location>
</feature>
<dbReference type="Gene3D" id="2.30.30.940">
    <property type="match status" value="1"/>
</dbReference>
<dbReference type="Proteomes" id="UP000186720">
    <property type="component" value="Unassembled WGS sequence"/>
</dbReference>
<evidence type="ECO:0000259" key="2">
    <source>
        <dbReference type="SMART" id="SM00382"/>
    </source>
</evidence>
<dbReference type="Pfam" id="PF13604">
    <property type="entry name" value="AAA_30"/>
    <property type="match status" value="1"/>
</dbReference>
<dbReference type="InterPro" id="IPR014862">
    <property type="entry name" value="TrwC"/>
</dbReference>
<dbReference type="InterPro" id="IPR050534">
    <property type="entry name" value="Coronavir_polyprotein_1ab"/>
</dbReference>
<dbReference type="SMART" id="SM00382">
    <property type="entry name" value="AAA"/>
    <property type="match status" value="1"/>
</dbReference>
<dbReference type="NCBIfam" id="NF041492">
    <property type="entry name" value="MobF"/>
    <property type="match status" value="1"/>
</dbReference>
<gene>
    <name evidence="3" type="ORF">RG47T_3649</name>
</gene>
<protein>
    <recommendedName>
        <fullName evidence="2">AAA+ ATPase domain-containing protein</fullName>
    </recommendedName>
</protein>
<name>A0A1Q6A2E1_9SPHI</name>
<feature type="domain" description="AAA+ ATPase" evidence="2">
    <location>
        <begin position="310"/>
        <end position="437"/>
    </location>
</feature>
<dbReference type="STRING" id="1302689.RG47T_3649"/>
<dbReference type="EMBL" id="MPPL01000001">
    <property type="protein sequence ID" value="OKS88185.1"/>
    <property type="molecule type" value="Genomic_DNA"/>
</dbReference>
<sequence>MKDIEADSQARVRKGGKSFDRQTGELLWAEFTHQTARPVDGSAPDPHLHSHCFVFNATWDAQEKMIKAGQFKDINRDMPYYQAMFHKRLADNLEDLGYQIRRTEKSFEIEGVPQNVINLFSKRTNEIGEFAKEKGITDAHELSNLGARTRAKKQKGLSMIDLKAEWRQQIKAYSEVDAAEAERPVRYAKRPTPRIIADDCVEYALKHCYERASVMPERRLLENVYRHSVGHRNVSLPAMTDKFNSDGRIIRVKEKGRTFCTTKEVLKEEQRMVMLARKGQGRFQPLFLETPALKAKGQAATAIEHVLTTKHQVSIIRGAAGAGKTTLLKEAVQHIKNSGKKVTLVAPTAQASRGVLAQEGFANAETVAKLLVDKEMQESLYGQVLIVDEAGMLGTRDMSSLLSLADKQNARLILVGDTRQHASVVRGDALRILNTVGGIKTAQLSIVQRQKNEAYRSAVQDLSEGNIEKAFNKLDDIGAIEEIDPSKPNEKLVNDYVATIKRGKSALIVSPTHKQGDSVTDDVRERLKATGLLGKKEVQATKLSNLNLTEAEKSDWRKFEKGQIIQFNQNVPKIKRGSSWVVQDVDEQKVVLQNTENEQRTLPRDKPTAYDVFKAKEIGLAKGDNVKITKNSFDKQDKRLNNGTSLEVASVSKKGDIILRNKASKATFHLSKDFGHLSHDYCTTSHSAQGKTVDEVFISQPAGTFGATNAKQFYVSVSRGQHAVTIYTDDKAALLQHASEIGDRQSALELVQKQPSHDEYVQKLERGKYMVTPSQNKSIESIQRNQERDYEPGF</sequence>
<proteinExistence type="predicted"/>
<evidence type="ECO:0000313" key="4">
    <source>
        <dbReference type="Proteomes" id="UP000186720"/>
    </source>
</evidence>
<keyword evidence="4" id="KW-1185">Reference proteome</keyword>
<dbReference type="SUPFAM" id="SSF55464">
    <property type="entry name" value="Origin of replication-binding domain, RBD-like"/>
    <property type="match status" value="1"/>
</dbReference>
<feature type="region of interest" description="Disordered" evidence="1">
    <location>
        <begin position="772"/>
        <end position="794"/>
    </location>
</feature>
<dbReference type="SUPFAM" id="SSF52540">
    <property type="entry name" value="P-loop containing nucleoside triphosphate hydrolases"/>
    <property type="match status" value="2"/>
</dbReference>
<dbReference type="InterPro" id="IPR027417">
    <property type="entry name" value="P-loop_NTPase"/>
</dbReference>
<accession>A0A1Q6A2E1</accession>